<dbReference type="GO" id="GO:0050852">
    <property type="term" value="P:T cell receptor signaling pathway"/>
    <property type="evidence" value="ECO:0007669"/>
    <property type="project" value="TreeGrafter"/>
</dbReference>
<accession>A0A8D0A7Y2</accession>
<reference evidence="8" key="1">
    <citation type="submission" date="2025-08" db="UniProtKB">
        <authorList>
            <consortium name="Ensembl"/>
        </authorList>
    </citation>
    <scope>IDENTIFICATION</scope>
</reference>
<dbReference type="InterPro" id="IPR007110">
    <property type="entry name" value="Ig-like_dom"/>
</dbReference>
<keyword evidence="5" id="KW-0812">Transmembrane</keyword>
<feature type="chain" id="PRO_5034065335" description="Ig-like domain-containing protein" evidence="6">
    <location>
        <begin position="23"/>
        <end position="302"/>
    </location>
</feature>
<evidence type="ECO:0000313" key="9">
    <source>
        <dbReference type="Proteomes" id="UP000694568"/>
    </source>
</evidence>
<dbReference type="InterPro" id="IPR050504">
    <property type="entry name" value="IgSF_BTN/MOG"/>
</dbReference>
<dbReference type="InterPro" id="IPR013783">
    <property type="entry name" value="Ig-like_fold"/>
</dbReference>
<organism evidence="8 9">
    <name type="scientific">Sander lucioperca</name>
    <name type="common">Pike-perch</name>
    <name type="synonym">Perca lucioperca</name>
    <dbReference type="NCBI Taxonomy" id="283035"/>
    <lineage>
        <taxon>Eukaryota</taxon>
        <taxon>Metazoa</taxon>
        <taxon>Chordata</taxon>
        <taxon>Craniata</taxon>
        <taxon>Vertebrata</taxon>
        <taxon>Euteleostomi</taxon>
        <taxon>Actinopterygii</taxon>
        <taxon>Neopterygii</taxon>
        <taxon>Teleostei</taxon>
        <taxon>Neoteleostei</taxon>
        <taxon>Acanthomorphata</taxon>
        <taxon>Eupercaria</taxon>
        <taxon>Perciformes</taxon>
        <taxon>Percoidei</taxon>
        <taxon>Percidae</taxon>
        <taxon>Luciopercinae</taxon>
        <taxon>Sander</taxon>
    </lineage>
</organism>
<evidence type="ECO:0000256" key="4">
    <source>
        <dbReference type="SAM" id="MobiDB-lite"/>
    </source>
</evidence>
<evidence type="ECO:0000256" key="5">
    <source>
        <dbReference type="SAM" id="Phobius"/>
    </source>
</evidence>
<dbReference type="SUPFAM" id="SSF48726">
    <property type="entry name" value="Immunoglobulin"/>
    <property type="match status" value="1"/>
</dbReference>
<feature type="transmembrane region" description="Helical" evidence="5">
    <location>
        <begin position="185"/>
        <end position="209"/>
    </location>
</feature>
<dbReference type="InterPro" id="IPR003599">
    <property type="entry name" value="Ig_sub"/>
</dbReference>
<evidence type="ECO:0000256" key="3">
    <source>
        <dbReference type="ARBA" id="ARBA00023319"/>
    </source>
</evidence>
<dbReference type="Proteomes" id="UP000694568">
    <property type="component" value="Unplaced"/>
</dbReference>
<feature type="domain" description="Ig-like" evidence="7">
    <location>
        <begin position="1"/>
        <end position="118"/>
    </location>
</feature>
<keyword evidence="5" id="KW-1133">Transmembrane helix</keyword>
<dbReference type="GeneTree" id="ENSGT01010000228626"/>
<feature type="region of interest" description="Disordered" evidence="4">
    <location>
        <begin position="283"/>
        <end position="302"/>
    </location>
</feature>
<evidence type="ECO:0000256" key="6">
    <source>
        <dbReference type="SAM" id="SignalP"/>
    </source>
</evidence>
<feature type="signal peptide" evidence="6">
    <location>
        <begin position="1"/>
        <end position="22"/>
    </location>
</feature>
<keyword evidence="9" id="KW-1185">Reference proteome</keyword>
<reference evidence="8" key="2">
    <citation type="submission" date="2025-09" db="UniProtKB">
        <authorList>
            <consortium name="Ensembl"/>
        </authorList>
    </citation>
    <scope>IDENTIFICATION</scope>
</reference>
<dbReference type="PANTHER" id="PTHR24100:SF151">
    <property type="entry name" value="ICOS LIGAND"/>
    <property type="match status" value="1"/>
</dbReference>
<dbReference type="Ensembl" id="ENSSLUT00000048709.1">
    <property type="protein sequence ID" value="ENSSLUP00000047266.1"/>
    <property type="gene ID" value="ENSSLUG00000020802.1"/>
</dbReference>
<dbReference type="SMART" id="SM00409">
    <property type="entry name" value="IG"/>
    <property type="match status" value="1"/>
</dbReference>
<dbReference type="InterPro" id="IPR036179">
    <property type="entry name" value="Ig-like_dom_sf"/>
</dbReference>
<protein>
    <recommendedName>
        <fullName evidence="7">Ig-like domain-containing protein</fullName>
    </recommendedName>
</protein>
<evidence type="ECO:0000259" key="7">
    <source>
        <dbReference type="PROSITE" id="PS50835"/>
    </source>
</evidence>
<name>A0A8D0A7Y2_SANLU</name>
<comment type="subcellular location">
    <subcellularLocation>
        <location evidence="1">Membrane</location>
    </subcellularLocation>
</comment>
<dbReference type="GO" id="GO:0005102">
    <property type="term" value="F:signaling receptor binding"/>
    <property type="evidence" value="ECO:0007669"/>
    <property type="project" value="TreeGrafter"/>
</dbReference>
<evidence type="ECO:0000256" key="1">
    <source>
        <dbReference type="ARBA" id="ARBA00004370"/>
    </source>
</evidence>
<dbReference type="PANTHER" id="PTHR24100">
    <property type="entry name" value="BUTYROPHILIN"/>
    <property type="match status" value="1"/>
</dbReference>
<feature type="compositionally biased region" description="Basic residues" evidence="4">
    <location>
        <begin position="287"/>
        <end position="302"/>
    </location>
</feature>
<keyword evidence="6" id="KW-0732">Signal</keyword>
<dbReference type="Pfam" id="PF07686">
    <property type="entry name" value="V-set"/>
    <property type="match status" value="1"/>
</dbReference>
<evidence type="ECO:0000313" key="8">
    <source>
        <dbReference type="Ensembl" id="ENSSLUP00000047266.1"/>
    </source>
</evidence>
<sequence>STFSYLFKLLCLLALFLKSLTAKPGQDVPLHCQVPKDADIAFIVPDLEPKYVLYCSDGHLDPTYQHPSFKDRVDLVDREMKDGDVSLILKNVSRHDAGTYECRVKPDSSRRKKRAFIDSEPIRIIFLQVTEPGEVVSLSELLHYHTFTDSYVVFLSSDPNSGNSMNENSMNDVPEDGNSSPGGRYLGLAAGVLVGLLLVAAAVVGVLMYKRHKDKRSGQPKPYVKLFSKVHSHNIIVGIIYVLLKCRLHFGHGNTHIQGVSFYRDDTPSSLRFSQNLRSELTEKKTNKTSKKVTMSKKVFKK</sequence>
<dbReference type="Gene3D" id="2.60.40.10">
    <property type="entry name" value="Immunoglobulins"/>
    <property type="match status" value="1"/>
</dbReference>
<dbReference type="GO" id="GO:0009897">
    <property type="term" value="C:external side of plasma membrane"/>
    <property type="evidence" value="ECO:0007669"/>
    <property type="project" value="TreeGrafter"/>
</dbReference>
<evidence type="ECO:0000256" key="2">
    <source>
        <dbReference type="ARBA" id="ARBA00023136"/>
    </source>
</evidence>
<dbReference type="AlphaFoldDB" id="A0A8D0A7Y2"/>
<proteinExistence type="predicted"/>
<keyword evidence="2 5" id="KW-0472">Membrane</keyword>
<dbReference type="InterPro" id="IPR013106">
    <property type="entry name" value="Ig_V-set"/>
</dbReference>
<keyword evidence="3" id="KW-0393">Immunoglobulin domain</keyword>
<dbReference type="PROSITE" id="PS50835">
    <property type="entry name" value="IG_LIKE"/>
    <property type="match status" value="1"/>
</dbReference>
<dbReference type="GO" id="GO:0001817">
    <property type="term" value="P:regulation of cytokine production"/>
    <property type="evidence" value="ECO:0007669"/>
    <property type="project" value="TreeGrafter"/>
</dbReference>